<keyword evidence="1" id="KW-1133">Transmembrane helix</keyword>
<organism evidence="2 3">
    <name type="scientific">Methylobacterium organophilum</name>
    <dbReference type="NCBI Taxonomy" id="410"/>
    <lineage>
        <taxon>Bacteria</taxon>
        <taxon>Pseudomonadati</taxon>
        <taxon>Pseudomonadota</taxon>
        <taxon>Alphaproteobacteria</taxon>
        <taxon>Hyphomicrobiales</taxon>
        <taxon>Methylobacteriaceae</taxon>
        <taxon>Methylobacterium</taxon>
    </lineage>
</organism>
<feature type="transmembrane region" description="Helical" evidence="1">
    <location>
        <begin position="77"/>
        <end position="101"/>
    </location>
</feature>
<evidence type="ECO:0000313" key="2">
    <source>
        <dbReference type="EMBL" id="GJE28647.1"/>
    </source>
</evidence>
<dbReference type="PROSITE" id="PS51257">
    <property type="entry name" value="PROKAR_LIPOPROTEIN"/>
    <property type="match status" value="1"/>
</dbReference>
<keyword evidence="1" id="KW-0472">Membrane</keyword>
<accession>A0ABQ4TAE8</accession>
<comment type="caution">
    <text evidence="2">The sequence shown here is derived from an EMBL/GenBank/DDBJ whole genome shotgun (WGS) entry which is preliminary data.</text>
</comment>
<keyword evidence="1" id="KW-0812">Transmembrane</keyword>
<name>A0ABQ4TAE8_METOR</name>
<dbReference type="RefSeq" id="WP_238312590.1">
    <property type="nucleotide sequence ID" value="NZ_BPQV01000011.1"/>
</dbReference>
<dbReference type="Proteomes" id="UP001055156">
    <property type="component" value="Unassembled WGS sequence"/>
</dbReference>
<reference evidence="2" key="1">
    <citation type="journal article" date="2021" name="Front. Microbiol.">
        <title>Comprehensive Comparative Genomics and Phenotyping of Methylobacterium Species.</title>
        <authorList>
            <person name="Alessa O."/>
            <person name="Ogura Y."/>
            <person name="Fujitani Y."/>
            <person name="Takami H."/>
            <person name="Hayashi T."/>
            <person name="Sahin N."/>
            <person name="Tani A."/>
        </authorList>
    </citation>
    <scope>NUCLEOTIDE SEQUENCE</scope>
    <source>
        <strain evidence="2">NBRC 15689</strain>
    </source>
</reference>
<sequence length="115" mass="12122">MLRSLIHFLGLPFLARALGYLSLAGGFVLACYDGSRSIANNTIRVTSVSDLLIALAKDKSALLQQAVEGAAPLVWKILVLPLTLAPAAAVALALGAFLLWLGQPAREPIGFLTRP</sequence>
<gene>
    <name evidence="2" type="ORF">LKMONMHP_3520</name>
</gene>
<proteinExistence type="predicted"/>
<evidence type="ECO:0008006" key="4">
    <source>
        <dbReference type="Google" id="ProtNLM"/>
    </source>
</evidence>
<protein>
    <recommendedName>
        <fullName evidence="4">PetM family of cytochrome b6f complex subunit 7</fullName>
    </recommendedName>
</protein>
<dbReference type="EMBL" id="BPQV01000011">
    <property type="protein sequence ID" value="GJE28647.1"/>
    <property type="molecule type" value="Genomic_DNA"/>
</dbReference>
<evidence type="ECO:0000256" key="1">
    <source>
        <dbReference type="SAM" id="Phobius"/>
    </source>
</evidence>
<keyword evidence="3" id="KW-1185">Reference proteome</keyword>
<evidence type="ECO:0000313" key="3">
    <source>
        <dbReference type="Proteomes" id="UP001055156"/>
    </source>
</evidence>
<reference evidence="2" key="2">
    <citation type="submission" date="2021-08" db="EMBL/GenBank/DDBJ databases">
        <authorList>
            <person name="Tani A."/>
            <person name="Ola A."/>
            <person name="Ogura Y."/>
            <person name="Katsura K."/>
            <person name="Hayashi T."/>
        </authorList>
    </citation>
    <scope>NUCLEOTIDE SEQUENCE</scope>
    <source>
        <strain evidence="2">NBRC 15689</strain>
    </source>
</reference>